<keyword evidence="2" id="KW-1185">Reference proteome</keyword>
<dbReference type="Proteomes" id="UP000410492">
    <property type="component" value="Unassembled WGS sequence"/>
</dbReference>
<name>A0A653CJG6_CALMS</name>
<proteinExistence type="predicted"/>
<protein>
    <submittedName>
        <fullName evidence="1">Uncharacterized protein</fullName>
    </submittedName>
</protein>
<sequence length="112" mass="12820">MQSNIFIPPVWYFIAFSQDLCASPICCIDDLAEIFCCVIYRHAFLTLEFLQQRLSELFPVACFCCPPCPCYSVRGLTNDFKVYIIVFCQAVFVEDTPVSTIPNIVHYHICSC</sequence>
<dbReference type="AlphaFoldDB" id="A0A653CJG6"/>
<gene>
    <name evidence="1" type="ORF">CALMAC_LOCUS9645</name>
</gene>
<accession>A0A653CJG6</accession>
<evidence type="ECO:0000313" key="1">
    <source>
        <dbReference type="EMBL" id="VEN48055.1"/>
    </source>
</evidence>
<dbReference type="EMBL" id="CAACVG010008014">
    <property type="protein sequence ID" value="VEN48055.1"/>
    <property type="molecule type" value="Genomic_DNA"/>
</dbReference>
<evidence type="ECO:0000313" key="2">
    <source>
        <dbReference type="Proteomes" id="UP000410492"/>
    </source>
</evidence>
<organism evidence="1 2">
    <name type="scientific">Callosobruchus maculatus</name>
    <name type="common">Southern cowpea weevil</name>
    <name type="synonym">Pulse bruchid</name>
    <dbReference type="NCBI Taxonomy" id="64391"/>
    <lineage>
        <taxon>Eukaryota</taxon>
        <taxon>Metazoa</taxon>
        <taxon>Ecdysozoa</taxon>
        <taxon>Arthropoda</taxon>
        <taxon>Hexapoda</taxon>
        <taxon>Insecta</taxon>
        <taxon>Pterygota</taxon>
        <taxon>Neoptera</taxon>
        <taxon>Endopterygota</taxon>
        <taxon>Coleoptera</taxon>
        <taxon>Polyphaga</taxon>
        <taxon>Cucujiformia</taxon>
        <taxon>Chrysomeloidea</taxon>
        <taxon>Chrysomelidae</taxon>
        <taxon>Bruchinae</taxon>
        <taxon>Bruchini</taxon>
        <taxon>Callosobruchus</taxon>
    </lineage>
</organism>
<reference evidence="1 2" key="1">
    <citation type="submission" date="2019-01" db="EMBL/GenBank/DDBJ databases">
        <authorList>
            <person name="Sayadi A."/>
        </authorList>
    </citation>
    <scope>NUCLEOTIDE SEQUENCE [LARGE SCALE GENOMIC DNA]</scope>
</reference>